<reference evidence="9" key="1">
    <citation type="submission" date="2015-09" db="EMBL/GenBank/DDBJ databases">
        <authorList>
            <person name="Jackson K.R."/>
            <person name="Lunt B.L."/>
            <person name="Fisher J.N.B."/>
            <person name="Gardner A.V."/>
            <person name="Bailey M.E."/>
            <person name="Deus L.M."/>
            <person name="Earl A.S."/>
            <person name="Gibby P.D."/>
            <person name="Hartmann K.A."/>
            <person name="Liu J.E."/>
            <person name="Manci A.M."/>
            <person name="Nielsen D.A."/>
            <person name="Solomon M.B."/>
            <person name="Breakwell D.P."/>
            <person name="Burnett S.H."/>
            <person name="Grose J.H."/>
        </authorList>
    </citation>
    <scope>NUCLEOTIDE SEQUENCE</scope>
    <source>
        <strain evidence="9">240MUR</strain>
        <strain evidence="10">322MUR</strain>
    </source>
</reference>
<feature type="active site" evidence="7">
    <location>
        <position position="101"/>
    </location>
</feature>
<comment type="similarity">
    <text evidence="1 6 8">Belongs to the peptidase S14 family.</text>
</comment>
<dbReference type="InterPro" id="IPR001907">
    <property type="entry name" value="ClpP"/>
</dbReference>
<evidence type="ECO:0000313" key="10">
    <source>
        <dbReference type="EMBL" id="CUR04825.1"/>
    </source>
</evidence>
<dbReference type="PANTHER" id="PTHR10381">
    <property type="entry name" value="ATP-DEPENDENT CLP PROTEASE PROTEOLYTIC SUBUNIT"/>
    <property type="match status" value="1"/>
</dbReference>
<keyword evidence="2 9" id="KW-0934">Plastid</keyword>
<dbReference type="PROSITE" id="PS00381">
    <property type="entry name" value="CLP_PROTEASE_SER"/>
    <property type="match status" value="1"/>
</dbReference>
<dbReference type="GO" id="GO:0009368">
    <property type="term" value="C:endopeptidase Clp complex"/>
    <property type="evidence" value="ECO:0007669"/>
    <property type="project" value="TreeGrafter"/>
</dbReference>
<sequence length="199" mass="22404">MPIGIPKVPFQGPEDDDAAWIDLYNRLYRQRALFLGQRVDSLITNQIIGIMLYLTIEDPKKKMELFINSPGGSITSGIAIYDLMQVLEPEVHTICIGEAASMAAFVLLGGEITKRMAFPHARVMIHQAIADLRPKTKTLDYISELNEVITLYHMIVNLYAQRTGKPAWVIREDMARDTFMSAEEAQAHGIIDLIVTDEE</sequence>
<dbReference type="GO" id="GO:0051117">
    <property type="term" value="F:ATPase binding"/>
    <property type="evidence" value="ECO:0007669"/>
    <property type="project" value="TreeGrafter"/>
</dbReference>
<dbReference type="GO" id="GO:0006515">
    <property type="term" value="P:protein quality control for misfolded or incompletely synthesized proteins"/>
    <property type="evidence" value="ECO:0007669"/>
    <property type="project" value="TreeGrafter"/>
</dbReference>
<evidence type="ECO:0000256" key="5">
    <source>
        <dbReference type="ARBA" id="ARBA00022825"/>
    </source>
</evidence>
<evidence type="ECO:0000256" key="8">
    <source>
        <dbReference type="RuleBase" id="RU003567"/>
    </source>
</evidence>
<keyword evidence="9" id="KW-0150">Chloroplast</keyword>
<organism evidence="9">
    <name type="scientific">Acacia murrayana</name>
    <dbReference type="NCBI Taxonomy" id="334160"/>
    <lineage>
        <taxon>Eukaryota</taxon>
        <taxon>Viridiplantae</taxon>
        <taxon>Streptophyta</taxon>
        <taxon>Embryophyta</taxon>
        <taxon>Tracheophyta</taxon>
        <taxon>Spermatophyta</taxon>
        <taxon>Magnoliopsida</taxon>
        <taxon>eudicotyledons</taxon>
        <taxon>Gunneridae</taxon>
        <taxon>Pentapetalae</taxon>
        <taxon>rosids</taxon>
        <taxon>fabids</taxon>
        <taxon>Fabales</taxon>
        <taxon>Fabaceae</taxon>
        <taxon>Caesalpinioideae</taxon>
        <taxon>mimosoid clade</taxon>
        <taxon>Acacieae</taxon>
        <taxon>Acacia</taxon>
    </lineage>
</organism>
<evidence type="ECO:0000256" key="6">
    <source>
        <dbReference type="HAMAP-Rule" id="MF_00444"/>
    </source>
</evidence>
<dbReference type="CDD" id="cd07017">
    <property type="entry name" value="S14_ClpP_2"/>
    <property type="match status" value="1"/>
</dbReference>
<comment type="function">
    <text evidence="6">Cleaves peptides in various proteins in a process that requires ATP hydrolysis. Has a chymotrypsin-like activity. Plays a major role in the degradation of misfolded proteins.</text>
</comment>
<dbReference type="GO" id="GO:0004252">
    <property type="term" value="F:serine-type endopeptidase activity"/>
    <property type="evidence" value="ECO:0007669"/>
    <property type="project" value="UniProtKB-UniRule"/>
</dbReference>
<protein>
    <recommendedName>
        <fullName evidence="6 8">ATP-dependent Clp protease proteolytic subunit</fullName>
        <ecNumber evidence="6">3.4.21.92</ecNumber>
    </recommendedName>
    <alternativeName>
        <fullName evidence="6">Endopeptidase Clp</fullName>
    </alternativeName>
</protein>
<comment type="catalytic activity">
    <reaction evidence="6 7">
        <text>Hydrolysis of proteins to small peptides in the presence of ATP and magnesium. alpha-casein is the usual test substrate. In the absence of ATP, only oligopeptides shorter than five residues are hydrolyzed (such as succinyl-Leu-Tyr-|-NHMec, and Leu-Tyr-Leu-|-Tyr-Trp, in which cleavage of the -Tyr-|-Leu- and -Tyr-|-Trp bonds also occurs).</text>
        <dbReference type="EC" id="3.4.21.92"/>
    </reaction>
</comment>
<dbReference type="EC" id="3.4.21.92" evidence="6"/>
<keyword evidence="3 6" id="KW-0645">Protease</keyword>
<dbReference type="PANTHER" id="PTHR10381:SF15">
    <property type="entry name" value="CHLOROPLASTIC ATP-DEPENDENT CLP PROTEASE PROTEOLYTIC SUBUNIT 1"/>
    <property type="match status" value="1"/>
</dbReference>
<geneLocation type="chloroplast" evidence="9"/>
<dbReference type="Pfam" id="PF00574">
    <property type="entry name" value="CLP_protease"/>
    <property type="match status" value="1"/>
</dbReference>
<dbReference type="InterPro" id="IPR023562">
    <property type="entry name" value="ClpP/TepA"/>
</dbReference>
<dbReference type="GO" id="GO:0004176">
    <property type="term" value="F:ATP-dependent peptidase activity"/>
    <property type="evidence" value="ECO:0007669"/>
    <property type="project" value="InterPro"/>
</dbReference>
<dbReference type="InterPro" id="IPR029045">
    <property type="entry name" value="ClpP/crotonase-like_dom_sf"/>
</dbReference>
<dbReference type="InterPro" id="IPR018215">
    <property type="entry name" value="ClpP_Ser_AS"/>
</dbReference>
<accession>A0A1D0CI80</accession>
<evidence type="ECO:0000256" key="3">
    <source>
        <dbReference type="ARBA" id="ARBA00022670"/>
    </source>
</evidence>
<comment type="subunit">
    <text evidence="6">Component of the chloroplastic Clp protease core complex.</text>
</comment>
<reference evidence="9" key="2">
    <citation type="submission" date="2016-09" db="EMBL/GenBank/DDBJ databases">
        <title>Integration of Complete Chloroplast Genome Sequences with Small Amplicon Datasets Improves Phylogenetic Resolution in Acacia.</title>
        <authorList>
            <person name="Williams A.V."/>
            <person name="Miller J.T."/>
            <person name="Small I."/>
            <person name="Nevill P.G."/>
            <person name="Boykin L.M."/>
        </authorList>
    </citation>
    <scope>NUCLEOTIDE SEQUENCE</scope>
    <source>
        <strain evidence="9">240MUR</strain>
        <strain evidence="10">322MUR</strain>
    </source>
</reference>
<dbReference type="PRINTS" id="PR00127">
    <property type="entry name" value="CLPPROTEASEP"/>
</dbReference>
<dbReference type="EMBL" id="LN885292">
    <property type="protein sequence ID" value="CUR04734.1"/>
    <property type="molecule type" value="Genomic_DNA"/>
</dbReference>
<dbReference type="SUPFAM" id="SSF52096">
    <property type="entry name" value="ClpP/crotonase"/>
    <property type="match status" value="1"/>
</dbReference>
<evidence type="ECO:0000256" key="4">
    <source>
        <dbReference type="ARBA" id="ARBA00022801"/>
    </source>
</evidence>
<evidence type="ECO:0000313" key="9">
    <source>
        <dbReference type="EMBL" id="CUR04734.1"/>
    </source>
</evidence>
<evidence type="ECO:0000256" key="7">
    <source>
        <dbReference type="PROSITE-ProRule" id="PRU10085"/>
    </source>
</evidence>
<dbReference type="HAMAP" id="MF_00444">
    <property type="entry name" value="ClpP"/>
    <property type="match status" value="1"/>
</dbReference>
<keyword evidence="4 6" id="KW-0378">Hydrolase</keyword>
<feature type="active site" evidence="6">
    <location>
        <position position="126"/>
    </location>
</feature>
<dbReference type="AlphaFoldDB" id="A0A1D0CI80"/>
<keyword evidence="5 6" id="KW-0720">Serine protease</keyword>
<dbReference type="GO" id="GO:0009570">
    <property type="term" value="C:chloroplast stroma"/>
    <property type="evidence" value="ECO:0007669"/>
    <property type="project" value="UniProtKB-SubCell"/>
</dbReference>
<evidence type="ECO:0000256" key="2">
    <source>
        <dbReference type="ARBA" id="ARBA00022640"/>
    </source>
</evidence>
<name>A0A1D0CI80_9FABA</name>
<evidence type="ECO:0000256" key="1">
    <source>
        <dbReference type="ARBA" id="ARBA00007039"/>
    </source>
</evidence>
<dbReference type="EMBL" id="LN885293">
    <property type="protein sequence ID" value="CUR04825.1"/>
    <property type="molecule type" value="Genomic_DNA"/>
</dbReference>
<proteinExistence type="inferred from homology"/>
<dbReference type="Gene3D" id="3.90.226.10">
    <property type="entry name" value="2-enoyl-CoA Hydratase, Chain A, domain 1"/>
    <property type="match status" value="1"/>
</dbReference>
<feature type="active site" description="Nucleophile" evidence="6">
    <location>
        <position position="101"/>
    </location>
</feature>
<gene>
    <name evidence="9" type="primary">clpP1</name>
    <name evidence="6" type="synonym">clpP</name>
</gene>
<comment type="subcellular location">
    <subcellularLocation>
        <location evidence="6">Plastid</location>
        <location evidence="6">Chloroplast stroma</location>
    </subcellularLocation>
</comment>